<comment type="caution">
    <text evidence="3">The sequence shown here is derived from an EMBL/GenBank/DDBJ whole genome shotgun (WGS) entry which is preliminary data.</text>
</comment>
<dbReference type="PROSITE" id="PS51257">
    <property type="entry name" value="PROKAR_LIPOPROTEIN"/>
    <property type="match status" value="1"/>
</dbReference>
<dbReference type="Gene3D" id="3.10.450.50">
    <property type="match status" value="1"/>
</dbReference>
<evidence type="ECO:0000256" key="1">
    <source>
        <dbReference type="SAM" id="SignalP"/>
    </source>
</evidence>
<feature type="signal peptide" evidence="1">
    <location>
        <begin position="1"/>
        <end position="24"/>
    </location>
</feature>
<sequence length="167" mass="17468">MKAYLPIVCVAALLASCSGKNNEAATTAPATGTTAPAGTTADVASLDQQFISAWNSKDAAKVASMLGDDVQFLQGETHFSGKGDVTNKWVTPTINTISNLKTNTVSSSNSDALAYEAGTFSVDVLPSGTERTTGEGQGNYVFIWKKASDGTWKLSLAQLEDLPVQTK</sequence>
<reference evidence="3 4" key="1">
    <citation type="submission" date="2020-04" db="EMBL/GenBank/DDBJ databases">
        <title>Hymenobacter polaris sp. nov., isolated from Arctic soil.</title>
        <authorList>
            <person name="Dahal R.H."/>
        </authorList>
    </citation>
    <scope>NUCLEOTIDE SEQUENCE [LARGE SCALE GENOMIC DNA]</scope>
    <source>
        <strain evidence="3 4">RP-2-7</strain>
    </source>
</reference>
<feature type="domain" description="DUF4440" evidence="2">
    <location>
        <begin position="43"/>
        <end position="154"/>
    </location>
</feature>
<dbReference type="Proteomes" id="UP000559626">
    <property type="component" value="Unassembled WGS sequence"/>
</dbReference>
<dbReference type="AlphaFoldDB" id="A0A7Y0AFK3"/>
<gene>
    <name evidence="3" type="ORF">HHL22_14675</name>
</gene>
<dbReference type="InterPro" id="IPR032710">
    <property type="entry name" value="NTF2-like_dom_sf"/>
</dbReference>
<organism evidence="3 4">
    <name type="scientific">Hymenobacter polaris</name>
    <dbReference type="NCBI Taxonomy" id="2682546"/>
    <lineage>
        <taxon>Bacteria</taxon>
        <taxon>Pseudomonadati</taxon>
        <taxon>Bacteroidota</taxon>
        <taxon>Cytophagia</taxon>
        <taxon>Cytophagales</taxon>
        <taxon>Hymenobacteraceae</taxon>
        <taxon>Hymenobacter</taxon>
    </lineage>
</organism>
<name>A0A7Y0AFK3_9BACT</name>
<evidence type="ECO:0000313" key="3">
    <source>
        <dbReference type="EMBL" id="NML66454.1"/>
    </source>
</evidence>
<dbReference type="SUPFAM" id="SSF54427">
    <property type="entry name" value="NTF2-like"/>
    <property type="match status" value="1"/>
</dbReference>
<keyword evidence="4" id="KW-1185">Reference proteome</keyword>
<keyword evidence="1" id="KW-0732">Signal</keyword>
<protein>
    <submittedName>
        <fullName evidence="3">Nuclear transport factor 2 family protein</fullName>
    </submittedName>
</protein>
<evidence type="ECO:0000313" key="4">
    <source>
        <dbReference type="Proteomes" id="UP000559626"/>
    </source>
</evidence>
<dbReference type="InterPro" id="IPR027843">
    <property type="entry name" value="DUF4440"/>
</dbReference>
<proteinExistence type="predicted"/>
<dbReference type="RefSeq" id="WP_169532095.1">
    <property type="nucleotide sequence ID" value="NZ_JABBGH010000002.1"/>
</dbReference>
<accession>A0A7Y0AFK3</accession>
<dbReference type="Pfam" id="PF14534">
    <property type="entry name" value="DUF4440"/>
    <property type="match status" value="1"/>
</dbReference>
<feature type="chain" id="PRO_5030861324" evidence="1">
    <location>
        <begin position="25"/>
        <end position="167"/>
    </location>
</feature>
<dbReference type="EMBL" id="JABBGH010000002">
    <property type="protein sequence ID" value="NML66454.1"/>
    <property type="molecule type" value="Genomic_DNA"/>
</dbReference>
<evidence type="ECO:0000259" key="2">
    <source>
        <dbReference type="Pfam" id="PF14534"/>
    </source>
</evidence>